<dbReference type="AlphaFoldDB" id="A0AAV7G0W0"/>
<evidence type="ECO:0000313" key="1">
    <source>
        <dbReference type="EMBL" id="KAH0449147.1"/>
    </source>
</evidence>
<evidence type="ECO:0000313" key="2">
    <source>
        <dbReference type="Proteomes" id="UP000775213"/>
    </source>
</evidence>
<name>A0AAV7G0W0_DENCH</name>
<dbReference type="Proteomes" id="UP000775213">
    <property type="component" value="Unassembled WGS sequence"/>
</dbReference>
<organism evidence="1 2">
    <name type="scientific">Dendrobium chrysotoxum</name>
    <name type="common">Orchid</name>
    <dbReference type="NCBI Taxonomy" id="161865"/>
    <lineage>
        <taxon>Eukaryota</taxon>
        <taxon>Viridiplantae</taxon>
        <taxon>Streptophyta</taxon>
        <taxon>Embryophyta</taxon>
        <taxon>Tracheophyta</taxon>
        <taxon>Spermatophyta</taxon>
        <taxon>Magnoliopsida</taxon>
        <taxon>Liliopsida</taxon>
        <taxon>Asparagales</taxon>
        <taxon>Orchidaceae</taxon>
        <taxon>Epidendroideae</taxon>
        <taxon>Malaxideae</taxon>
        <taxon>Dendrobiinae</taxon>
        <taxon>Dendrobium</taxon>
    </lineage>
</organism>
<gene>
    <name evidence="1" type="ORF">IEQ34_022947</name>
</gene>
<protein>
    <submittedName>
        <fullName evidence="1">Uncharacterized protein</fullName>
    </submittedName>
</protein>
<reference evidence="1 2" key="1">
    <citation type="journal article" date="2021" name="Hortic Res">
        <title>Chromosome-scale assembly of the Dendrobium chrysotoxum genome enhances the understanding of orchid evolution.</title>
        <authorList>
            <person name="Zhang Y."/>
            <person name="Zhang G.Q."/>
            <person name="Zhang D."/>
            <person name="Liu X.D."/>
            <person name="Xu X.Y."/>
            <person name="Sun W.H."/>
            <person name="Yu X."/>
            <person name="Zhu X."/>
            <person name="Wang Z.W."/>
            <person name="Zhao X."/>
            <person name="Zhong W.Y."/>
            <person name="Chen H."/>
            <person name="Yin W.L."/>
            <person name="Huang T."/>
            <person name="Niu S.C."/>
            <person name="Liu Z.J."/>
        </authorList>
    </citation>
    <scope>NUCLEOTIDE SEQUENCE [LARGE SCALE GENOMIC DNA]</scope>
    <source>
        <strain evidence="1">Lindl</strain>
    </source>
</reference>
<dbReference type="EMBL" id="JAGFBR010000019">
    <property type="protein sequence ID" value="KAH0449147.1"/>
    <property type="molecule type" value="Genomic_DNA"/>
</dbReference>
<comment type="caution">
    <text evidence="1">The sequence shown here is derived from an EMBL/GenBank/DDBJ whole genome shotgun (WGS) entry which is preliminary data.</text>
</comment>
<proteinExistence type="predicted"/>
<accession>A0AAV7G0W0</accession>
<sequence length="98" mass="10612">MTYQYSFFTLSLQVLEFTAVGFARSFGVWPELKLEQKKVLGLSVCVGDVGQEGFRHMRSCGNGVRRSDGCHDSVVGKAEGGNQELAVVGAGVYSCRVC</sequence>
<keyword evidence="2" id="KW-1185">Reference proteome</keyword>